<dbReference type="InterPro" id="IPR016193">
    <property type="entry name" value="Cytidine_deaminase-like"/>
</dbReference>
<name>A0AAD6V646_9AGAR</name>
<proteinExistence type="predicted"/>
<evidence type="ECO:0000313" key="3">
    <source>
        <dbReference type="EMBL" id="KAJ7203584.1"/>
    </source>
</evidence>
<feature type="domain" description="CMP/dCMP-type deaminase" evidence="2">
    <location>
        <begin position="1"/>
        <end position="70"/>
    </location>
</feature>
<gene>
    <name evidence="3" type="ORF">GGX14DRAFT_570039</name>
</gene>
<organism evidence="3 4">
    <name type="scientific">Mycena pura</name>
    <dbReference type="NCBI Taxonomy" id="153505"/>
    <lineage>
        <taxon>Eukaryota</taxon>
        <taxon>Fungi</taxon>
        <taxon>Dikarya</taxon>
        <taxon>Basidiomycota</taxon>
        <taxon>Agaricomycotina</taxon>
        <taxon>Agaricomycetes</taxon>
        <taxon>Agaricomycetidae</taxon>
        <taxon>Agaricales</taxon>
        <taxon>Marasmiineae</taxon>
        <taxon>Mycenaceae</taxon>
        <taxon>Mycena</taxon>
    </lineage>
</organism>
<dbReference type="GO" id="GO:0006139">
    <property type="term" value="P:nucleobase-containing compound metabolic process"/>
    <property type="evidence" value="ECO:0007669"/>
    <property type="project" value="UniProtKB-ARBA"/>
</dbReference>
<feature type="region of interest" description="Disordered" evidence="1">
    <location>
        <begin position="71"/>
        <end position="96"/>
    </location>
</feature>
<evidence type="ECO:0000259" key="2">
    <source>
        <dbReference type="Pfam" id="PF00383"/>
    </source>
</evidence>
<dbReference type="EMBL" id="JARJCW010000050">
    <property type="protein sequence ID" value="KAJ7203584.1"/>
    <property type="molecule type" value="Genomic_DNA"/>
</dbReference>
<dbReference type="Gene3D" id="3.40.140.10">
    <property type="entry name" value="Cytidine Deaminase, domain 2"/>
    <property type="match status" value="1"/>
</dbReference>
<dbReference type="Proteomes" id="UP001219525">
    <property type="component" value="Unassembled WGS sequence"/>
</dbReference>
<dbReference type="AlphaFoldDB" id="A0AAD6V646"/>
<dbReference type="InterPro" id="IPR002125">
    <property type="entry name" value="CMP_dCMP_dom"/>
</dbReference>
<evidence type="ECO:0000256" key="1">
    <source>
        <dbReference type="SAM" id="MobiDB-lite"/>
    </source>
</evidence>
<dbReference type="Pfam" id="PF00383">
    <property type="entry name" value="dCMP_cyt_deam_1"/>
    <property type="match status" value="1"/>
</dbReference>
<reference evidence="3" key="1">
    <citation type="submission" date="2023-03" db="EMBL/GenBank/DDBJ databases">
        <title>Massive genome expansion in bonnet fungi (Mycena s.s.) driven by repeated elements and novel gene families across ecological guilds.</title>
        <authorList>
            <consortium name="Lawrence Berkeley National Laboratory"/>
            <person name="Harder C.B."/>
            <person name="Miyauchi S."/>
            <person name="Viragh M."/>
            <person name="Kuo A."/>
            <person name="Thoen E."/>
            <person name="Andreopoulos B."/>
            <person name="Lu D."/>
            <person name="Skrede I."/>
            <person name="Drula E."/>
            <person name="Henrissat B."/>
            <person name="Morin E."/>
            <person name="Kohler A."/>
            <person name="Barry K."/>
            <person name="LaButti K."/>
            <person name="Morin E."/>
            <person name="Salamov A."/>
            <person name="Lipzen A."/>
            <person name="Mereny Z."/>
            <person name="Hegedus B."/>
            <person name="Baldrian P."/>
            <person name="Stursova M."/>
            <person name="Weitz H."/>
            <person name="Taylor A."/>
            <person name="Grigoriev I.V."/>
            <person name="Nagy L.G."/>
            <person name="Martin F."/>
            <person name="Kauserud H."/>
        </authorList>
    </citation>
    <scope>NUCLEOTIDE SEQUENCE</scope>
    <source>
        <strain evidence="3">9144</strain>
    </source>
</reference>
<accession>A0AAD6V646</accession>
<keyword evidence="4" id="KW-1185">Reference proteome</keyword>
<protein>
    <recommendedName>
        <fullName evidence="2">CMP/dCMP-type deaminase domain-containing protein</fullName>
    </recommendedName>
</protein>
<comment type="caution">
    <text evidence="3">The sequence shown here is derived from an EMBL/GenBank/DDBJ whole genome shotgun (WGS) entry which is preliminary data.</text>
</comment>
<dbReference type="SUPFAM" id="SSF53927">
    <property type="entry name" value="Cytidine deaminase-like"/>
    <property type="match status" value="1"/>
</dbReference>
<dbReference type="GO" id="GO:0003824">
    <property type="term" value="F:catalytic activity"/>
    <property type="evidence" value="ECO:0007669"/>
    <property type="project" value="InterPro"/>
</dbReference>
<evidence type="ECO:0000313" key="4">
    <source>
        <dbReference type="Proteomes" id="UP001219525"/>
    </source>
</evidence>
<sequence>MNKTQFYLSQCAEAASKSPMYYTLGSAIVKGGKVISTGCNHQRPNYDAPGGGRPVSMHAEMASIFNATRGRAPAPKLQQRKQKNQIGQVPHEAAEGSNLEWRQRTKRVSYDETAQRAFYPSRYPHRPHYQAEEDPAYGYAYEHGHGSGARDMGRKQPWRARLNGADLYVCRVTKSGAFGCSKPCWRCVEWCAWAGIKRIFHWSVVEGRFICLKVSDAHVGDCYETVTERILATPS</sequence>